<organism evidence="9 10">
    <name type="scientific">Leptospirillum ferrodiazotrophum</name>
    <dbReference type="NCBI Taxonomy" id="412449"/>
    <lineage>
        <taxon>Bacteria</taxon>
        <taxon>Pseudomonadati</taxon>
        <taxon>Nitrospirota</taxon>
        <taxon>Nitrospiria</taxon>
        <taxon>Nitrospirales</taxon>
        <taxon>Nitrospiraceae</taxon>
        <taxon>Leptospirillum</taxon>
    </lineage>
</organism>
<evidence type="ECO:0000313" key="10">
    <source>
        <dbReference type="Proteomes" id="UP000009374"/>
    </source>
</evidence>
<comment type="miscellaneous">
    <text evidence="8">The reaction proceeds by a bi uni uni bi ping pong mechanism.</text>
</comment>
<feature type="binding site" evidence="8">
    <location>
        <position position="59"/>
    </location>
    <ligand>
        <name>(R)-pantoate</name>
        <dbReference type="ChEBI" id="CHEBI:15980"/>
    </ligand>
</feature>
<dbReference type="SUPFAM" id="SSF52374">
    <property type="entry name" value="Nucleotidylyl transferase"/>
    <property type="match status" value="1"/>
</dbReference>
<keyword evidence="8" id="KW-0963">Cytoplasm</keyword>
<evidence type="ECO:0000256" key="2">
    <source>
        <dbReference type="ARBA" id="ARBA00009256"/>
    </source>
</evidence>
<dbReference type="EC" id="6.3.2.1" evidence="8"/>
<dbReference type="InterPro" id="IPR042176">
    <property type="entry name" value="Pantoate_ligase_C"/>
</dbReference>
<feature type="binding site" evidence="8">
    <location>
        <position position="151"/>
    </location>
    <ligand>
        <name>(R)-pantoate</name>
        <dbReference type="ChEBI" id="CHEBI:15980"/>
    </ligand>
</feature>
<dbReference type="GO" id="GO:0005829">
    <property type="term" value="C:cytosol"/>
    <property type="evidence" value="ECO:0007669"/>
    <property type="project" value="TreeGrafter"/>
</dbReference>
<evidence type="ECO:0000256" key="6">
    <source>
        <dbReference type="ARBA" id="ARBA00022840"/>
    </source>
</evidence>
<dbReference type="AlphaFoldDB" id="C6HX96"/>
<keyword evidence="6 8" id="KW-0067">ATP-binding</keyword>
<keyword evidence="10" id="KW-1185">Reference proteome</keyword>
<dbReference type="CDD" id="cd00560">
    <property type="entry name" value="PanC"/>
    <property type="match status" value="1"/>
</dbReference>
<dbReference type="EMBL" id="GG693873">
    <property type="protein sequence ID" value="EES52648.1"/>
    <property type="molecule type" value="Genomic_DNA"/>
</dbReference>
<dbReference type="GO" id="GO:0005524">
    <property type="term" value="F:ATP binding"/>
    <property type="evidence" value="ECO:0007669"/>
    <property type="project" value="UniProtKB-KW"/>
</dbReference>
<comment type="subcellular location">
    <subcellularLocation>
        <location evidence="8">Cytoplasm</location>
    </subcellularLocation>
</comment>
<name>C6HX96_9BACT</name>
<dbReference type="HAMAP" id="MF_00158">
    <property type="entry name" value="PanC"/>
    <property type="match status" value="1"/>
</dbReference>
<feature type="binding site" evidence="8">
    <location>
        <begin position="28"/>
        <end position="35"/>
    </location>
    <ligand>
        <name>ATP</name>
        <dbReference type="ChEBI" id="CHEBI:30616"/>
    </ligand>
</feature>
<dbReference type="NCBIfam" id="TIGR00018">
    <property type="entry name" value="panC"/>
    <property type="match status" value="1"/>
</dbReference>
<dbReference type="Gene3D" id="3.40.50.620">
    <property type="entry name" value="HUPs"/>
    <property type="match status" value="1"/>
</dbReference>
<feature type="binding site" evidence="8">
    <location>
        <position position="59"/>
    </location>
    <ligand>
        <name>beta-alanine</name>
        <dbReference type="ChEBI" id="CHEBI:57966"/>
    </ligand>
</feature>
<comment type="function">
    <text evidence="8">Catalyzes the condensation of pantoate with beta-alanine in an ATP-dependent reaction via a pantoyl-adenylate intermediate.</text>
</comment>
<feature type="binding site" evidence="8">
    <location>
        <position position="174"/>
    </location>
    <ligand>
        <name>ATP</name>
        <dbReference type="ChEBI" id="CHEBI:30616"/>
    </ligand>
</feature>
<evidence type="ECO:0000256" key="3">
    <source>
        <dbReference type="ARBA" id="ARBA00022598"/>
    </source>
</evidence>
<reference evidence="9 10" key="1">
    <citation type="journal article" date="2009" name="Appl. Environ. Microbiol.">
        <title>Community genomic and proteomic analyses of chemoautotrophic iron-oxidizing "Leptospirillum rubarum" (Group II) and "Leptospirillum ferrodiazotrophum" (Group III) bacteria in acid mine drainage biofilms.</title>
        <authorList>
            <person name="Goltsman D.S."/>
            <person name="Denef V.J."/>
            <person name="Singer S.W."/>
            <person name="VerBerkmoes N.C."/>
            <person name="Lefsrud M."/>
            <person name="Mueller R.S."/>
            <person name="Dick G.J."/>
            <person name="Sun C.L."/>
            <person name="Wheeler K.E."/>
            <person name="Zemla A."/>
            <person name="Baker B.J."/>
            <person name="Hauser L."/>
            <person name="Land M."/>
            <person name="Shah M.B."/>
            <person name="Thelen M.P."/>
            <person name="Hettich R.L."/>
            <person name="Banfield J.F."/>
        </authorList>
    </citation>
    <scope>NUCLEOTIDE SEQUENCE [LARGE SCALE GENOMIC DNA]</scope>
</reference>
<evidence type="ECO:0000256" key="4">
    <source>
        <dbReference type="ARBA" id="ARBA00022655"/>
    </source>
</evidence>
<dbReference type="PANTHER" id="PTHR21299">
    <property type="entry name" value="CYTIDYLATE KINASE/PANTOATE-BETA-ALANINE LIGASE"/>
    <property type="match status" value="1"/>
</dbReference>
<comment type="catalytic activity">
    <reaction evidence="7 8">
        <text>(R)-pantoate + beta-alanine + ATP = (R)-pantothenate + AMP + diphosphate + H(+)</text>
        <dbReference type="Rhea" id="RHEA:10912"/>
        <dbReference type="ChEBI" id="CHEBI:15378"/>
        <dbReference type="ChEBI" id="CHEBI:15980"/>
        <dbReference type="ChEBI" id="CHEBI:29032"/>
        <dbReference type="ChEBI" id="CHEBI:30616"/>
        <dbReference type="ChEBI" id="CHEBI:33019"/>
        <dbReference type="ChEBI" id="CHEBI:57966"/>
        <dbReference type="ChEBI" id="CHEBI:456215"/>
        <dbReference type="EC" id="6.3.2.1"/>
    </reaction>
</comment>
<dbReference type="Gene3D" id="3.30.1300.10">
    <property type="entry name" value="Pantoate-beta-alanine ligase, C-terminal domain"/>
    <property type="match status" value="1"/>
</dbReference>
<evidence type="ECO:0000256" key="7">
    <source>
        <dbReference type="ARBA" id="ARBA00048258"/>
    </source>
</evidence>
<dbReference type="GO" id="GO:0004592">
    <property type="term" value="F:pantoate-beta-alanine ligase activity"/>
    <property type="evidence" value="ECO:0007669"/>
    <property type="project" value="UniProtKB-UniRule"/>
</dbReference>
<keyword evidence="4 8" id="KW-0566">Pantothenate biosynthesis</keyword>
<sequence length="288" mass="31836">MRIARSLAELRTLLPAFRQTPLCLVPTMGALHEGHGALVNRGKSEGGIVAVSIFVNPLQFGPTEDLERYPRTPEQDIDFLERRGADLLFLPKPGEMVPPDASITVNPGPVGSLYCGASRPGHFAGVLTIVLKLFHLFTPDIAIFGEKDRQQLFLISRMVRDLSLSVKVVGHPTVREGDGLALSSRNRYLSSDEREKAALFPRHLAEIRQRWQTSPPQTTPEVSSLQAELKTRLSREGFVVDYLAFVDPGTFHEVSLPLPRQVLLLAAVFLGKTRLIDNLMIDAGDSRV</sequence>
<comment type="subunit">
    <text evidence="8">Homodimer.</text>
</comment>
<dbReference type="Pfam" id="PF02569">
    <property type="entry name" value="Pantoate_ligase"/>
    <property type="match status" value="1"/>
</dbReference>
<dbReference type="PANTHER" id="PTHR21299:SF1">
    <property type="entry name" value="PANTOATE--BETA-ALANINE LIGASE"/>
    <property type="match status" value="1"/>
</dbReference>
<dbReference type="UniPathway" id="UPA00028">
    <property type="reaction ID" value="UER00005"/>
</dbReference>
<dbReference type="InterPro" id="IPR003721">
    <property type="entry name" value="Pantoate_ligase"/>
</dbReference>
<dbReference type="InterPro" id="IPR014729">
    <property type="entry name" value="Rossmann-like_a/b/a_fold"/>
</dbReference>
<keyword evidence="3 8" id="KW-0436">Ligase</keyword>
<protein>
    <recommendedName>
        <fullName evidence="8">Pantothenate synthetase</fullName>
        <shortName evidence="8">PS</shortName>
        <ecNumber evidence="8">6.3.2.1</ecNumber>
    </recommendedName>
    <alternativeName>
        <fullName evidence="8">Pantoate--beta-alanine ligase</fullName>
    </alternativeName>
    <alternativeName>
        <fullName evidence="8">Pantoate-activating enzyme</fullName>
    </alternativeName>
</protein>
<accession>C6HX96</accession>
<feature type="binding site" evidence="8">
    <location>
        <begin position="145"/>
        <end position="148"/>
    </location>
    <ligand>
        <name>ATP</name>
        <dbReference type="ChEBI" id="CHEBI:30616"/>
    </ligand>
</feature>
<feature type="active site" description="Proton donor" evidence="8">
    <location>
        <position position="35"/>
    </location>
</feature>
<comment type="similarity">
    <text evidence="2 8">Belongs to the pantothenate synthetase family.</text>
</comment>
<keyword evidence="5 8" id="KW-0547">Nucleotide-binding</keyword>
<gene>
    <name evidence="8" type="primary">panC</name>
    <name evidence="9" type="ORF">UBAL3_92050019</name>
</gene>
<evidence type="ECO:0000256" key="8">
    <source>
        <dbReference type="HAMAP-Rule" id="MF_00158"/>
    </source>
</evidence>
<evidence type="ECO:0000256" key="5">
    <source>
        <dbReference type="ARBA" id="ARBA00022741"/>
    </source>
</evidence>
<evidence type="ECO:0000313" key="9">
    <source>
        <dbReference type="EMBL" id="EES52648.1"/>
    </source>
</evidence>
<evidence type="ECO:0000256" key="1">
    <source>
        <dbReference type="ARBA" id="ARBA00004990"/>
    </source>
</evidence>
<feature type="binding site" evidence="8">
    <location>
        <begin position="182"/>
        <end position="185"/>
    </location>
    <ligand>
        <name>ATP</name>
        <dbReference type="ChEBI" id="CHEBI:30616"/>
    </ligand>
</feature>
<comment type="pathway">
    <text evidence="1 8">Cofactor biosynthesis; (R)-pantothenate biosynthesis; (R)-pantothenate from (R)-pantoate and beta-alanine: step 1/1.</text>
</comment>
<proteinExistence type="inferred from homology"/>
<dbReference type="Proteomes" id="UP000009374">
    <property type="component" value="Unassembled WGS sequence"/>
</dbReference>
<dbReference type="GO" id="GO:0015940">
    <property type="term" value="P:pantothenate biosynthetic process"/>
    <property type="evidence" value="ECO:0007669"/>
    <property type="project" value="UniProtKB-UniRule"/>
</dbReference>